<name>A0A9W6DTD0_9EURO</name>
<evidence type="ECO:0008006" key="3">
    <source>
        <dbReference type="Google" id="ProtNLM"/>
    </source>
</evidence>
<protein>
    <recommendedName>
        <fullName evidence="3">Methyltransferase domain-containing protein</fullName>
    </recommendedName>
</protein>
<dbReference type="InterPro" id="IPR029063">
    <property type="entry name" value="SAM-dependent_MTases_sf"/>
</dbReference>
<dbReference type="Gene3D" id="3.40.50.150">
    <property type="entry name" value="Vaccinia Virus protein VP39"/>
    <property type="match status" value="1"/>
</dbReference>
<evidence type="ECO:0000313" key="2">
    <source>
        <dbReference type="Proteomes" id="UP001143548"/>
    </source>
</evidence>
<proteinExistence type="predicted"/>
<dbReference type="SUPFAM" id="SSF53335">
    <property type="entry name" value="S-adenosyl-L-methionine-dependent methyltransferases"/>
    <property type="match status" value="1"/>
</dbReference>
<evidence type="ECO:0000313" key="1">
    <source>
        <dbReference type="EMBL" id="GKZ26347.1"/>
    </source>
</evidence>
<gene>
    <name evidence="1" type="ORF">AbraCBS73388_002431</name>
</gene>
<comment type="caution">
    <text evidence="1">The sequence shown here is derived from an EMBL/GenBank/DDBJ whole genome shotgun (WGS) entry which is preliminary data.</text>
</comment>
<organism evidence="1 2">
    <name type="scientific">Aspergillus brasiliensis</name>
    <dbReference type="NCBI Taxonomy" id="319629"/>
    <lineage>
        <taxon>Eukaryota</taxon>
        <taxon>Fungi</taxon>
        <taxon>Dikarya</taxon>
        <taxon>Ascomycota</taxon>
        <taxon>Pezizomycotina</taxon>
        <taxon>Eurotiomycetes</taxon>
        <taxon>Eurotiomycetidae</taxon>
        <taxon>Eurotiales</taxon>
        <taxon>Aspergillaceae</taxon>
        <taxon>Aspergillus</taxon>
        <taxon>Aspergillus subgen. Circumdati</taxon>
    </lineage>
</organism>
<reference evidence="1" key="1">
    <citation type="submission" date="2022-07" db="EMBL/GenBank/DDBJ databases">
        <title>Taxonomy of Aspergillus series Nigri: significant species reduction supported by multi-species coalescent approaches.</title>
        <authorList>
            <person name="Bian C."/>
            <person name="Kusuya Y."/>
            <person name="Sklenar F."/>
            <person name="D'hooge E."/>
            <person name="Yaguchi T."/>
            <person name="Takahashi H."/>
            <person name="Hubka V."/>
        </authorList>
    </citation>
    <scope>NUCLEOTIDE SEQUENCE</scope>
    <source>
        <strain evidence="1">CBS 733.88</strain>
    </source>
</reference>
<sequence length="135" mass="15378">MHHYISQVFEHHIHPDIGTDNTDMRIADVGTGTAIWLTDLANKLPKSVRLDGFDVSFDAAPLREWLPPNMTLQYWDIKKEVPEHLVGAYDLANIRFFAVVLLASEIKHVLNNLSRLFSACPLFYPYSANDQLTIV</sequence>
<accession>A0A9W6DTD0</accession>
<dbReference type="EMBL" id="BROQ01000143">
    <property type="protein sequence ID" value="GKZ26347.1"/>
    <property type="molecule type" value="Genomic_DNA"/>
</dbReference>
<dbReference type="Proteomes" id="UP001143548">
    <property type="component" value="Unassembled WGS sequence"/>
</dbReference>
<dbReference type="AlphaFoldDB" id="A0A9W6DTD0"/>